<name>I7F8D3_MYCS2</name>
<gene>
    <name evidence="1" type="ordered locus">MSMEI_1372</name>
</gene>
<dbReference type="PATRIC" id="fig|246196.56.peg.1419"/>
<sequence>MLSVFMLVTLASYGVLSQDELAGISQPSMASVLESIVG</sequence>
<reference evidence="1 2" key="2">
    <citation type="journal article" date="2009" name="Genome Res.">
        <title>Ortho-proteogenomics: multiple proteomes investigation through orthology and a new MS-based protocol.</title>
        <authorList>
            <person name="Gallien S."/>
            <person name="Perrodou E."/>
            <person name="Carapito C."/>
            <person name="Deshayes C."/>
            <person name="Reyrat J.M."/>
            <person name="Van Dorsselaer A."/>
            <person name="Poch O."/>
            <person name="Schaeffer C."/>
            <person name="Lecompte O."/>
        </authorList>
    </citation>
    <scope>NUCLEOTIDE SEQUENCE [LARGE SCALE GENOMIC DNA]</scope>
    <source>
        <strain evidence="2">ATCC 700084 / mc(2)155</strain>
    </source>
</reference>
<protein>
    <submittedName>
        <fullName evidence="1">Arginine/ornithine antiporter</fullName>
    </submittedName>
</protein>
<reference evidence="1 2" key="1">
    <citation type="journal article" date="2007" name="Genome Biol.">
        <title>Interrupted coding sequences in Mycobacterium smegmatis: authentic mutations or sequencing errors?</title>
        <authorList>
            <person name="Deshayes C."/>
            <person name="Perrodou E."/>
            <person name="Gallien S."/>
            <person name="Euphrasie D."/>
            <person name="Schaeffer C."/>
            <person name="Van-Dorsselaer A."/>
            <person name="Poch O."/>
            <person name="Lecompte O."/>
            <person name="Reyrat J.M."/>
        </authorList>
    </citation>
    <scope>NUCLEOTIDE SEQUENCE [LARGE SCALE GENOMIC DNA]</scope>
    <source>
        <strain evidence="2">ATCC 700084 / mc(2)155</strain>
    </source>
</reference>
<dbReference type="EMBL" id="CP001663">
    <property type="protein sequence ID" value="AFP37845.1"/>
    <property type="molecule type" value="Genomic_DNA"/>
</dbReference>
<organism evidence="1 2">
    <name type="scientific">Mycolicibacterium smegmatis (strain ATCC 700084 / mc(2)155)</name>
    <name type="common">Mycobacterium smegmatis</name>
    <dbReference type="NCBI Taxonomy" id="246196"/>
    <lineage>
        <taxon>Bacteria</taxon>
        <taxon>Bacillati</taxon>
        <taxon>Actinomycetota</taxon>
        <taxon>Actinomycetes</taxon>
        <taxon>Mycobacteriales</taxon>
        <taxon>Mycobacteriaceae</taxon>
        <taxon>Mycolicibacterium</taxon>
    </lineage>
</organism>
<dbReference type="KEGG" id="msg:MSMEI_1372"/>
<proteinExistence type="predicted"/>
<dbReference type="AlphaFoldDB" id="I7F8D3"/>
<dbReference type="Proteomes" id="UP000006158">
    <property type="component" value="Chromosome"/>
</dbReference>
<accession>I7F8D3</accession>
<evidence type="ECO:0000313" key="1">
    <source>
        <dbReference type="EMBL" id="AFP37845.1"/>
    </source>
</evidence>
<evidence type="ECO:0000313" key="2">
    <source>
        <dbReference type="Proteomes" id="UP000006158"/>
    </source>
</evidence>